<keyword evidence="5 9" id="KW-0812">Transmembrane</keyword>
<dbReference type="FunFam" id="2.60.40.2610:FF:000001">
    <property type="entry name" value="Outer membrane fimbrial usher protein"/>
    <property type="match status" value="1"/>
</dbReference>
<dbReference type="Pfam" id="PF00577">
    <property type="entry name" value="Usher"/>
    <property type="match status" value="1"/>
</dbReference>
<dbReference type="InterPro" id="IPR043142">
    <property type="entry name" value="PapC-like_C_sf"/>
</dbReference>
<dbReference type="Gene3D" id="2.60.40.2610">
    <property type="entry name" value="Outer membrane usher protein FimD, plug domain"/>
    <property type="match status" value="1"/>
</dbReference>
<dbReference type="GO" id="GO:0015473">
    <property type="term" value="F:fimbrial usher porin activity"/>
    <property type="evidence" value="ECO:0007669"/>
    <property type="project" value="InterPro"/>
</dbReference>
<feature type="domain" description="PapC N-terminal" evidence="12">
    <location>
        <begin position="42"/>
        <end position="179"/>
    </location>
</feature>
<evidence type="ECO:0000256" key="10">
    <source>
        <dbReference type="SAM" id="SignalP"/>
    </source>
</evidence>
<evidence type="ECO:0000313" key="14">
    <source>
        <dbReference type="Proteomes" id="UP000659084"/>
    </source>
</evidence>
<dbReference type="Pfam" id="PF13954">
    <property type="entry name" value="PapC_N"/>
    <property type="match status" value="1"/>
</dbReference>
<reference evidence="13" key="1">
    <citation type="submission" date="2020-08" db="EMBL/GenBank/DDBJ databases">
        <title>Food and environmental bacterial isolates.</title>
        <authorList>
            <person name="Richter L."/>
            <person name="Du Plessis E.M."/>
            <person name="Duvenage S."/>
            <person name="Allam M."/>
            <person name="Korsten L."/>
        </authorList>
    </citation>
    <scope>NUCLEOTIDE SEQUENCE</scope>
    <source>
        <strain evidence="13">UPMP2127</strain>
    </source>
</reference>
<dbReference type="PROSITE" id="PS01151">
    <property type="entry name" value="FIMBRIAL_USHER"/>
    <property type="match status" value="1"/>
</dbReference>
<evidence type="ECO:0000256" key="5">
    <source>
        <dbReference type="ARBA" id="ARBA00022692"/>
    </source>
</evidence>
<evidence type="ECO:0000256" key="2">
    <source>
        <dbReference type="ARBA" id="ARBA00008064"/>
    </source>
</evidence>
<dbReference type="Gene3D" id="3.10.20.410">
    <property type="match status" value="1"/>
</dbReference>
<dbReference type="Pfam" id="PF13953">
    <property type="entry name" value="PapC_C"/>
    <property type="match status" value="1"/>
</dbReference>
<dbReference type="InterPro" id="IPR042186">
    <property type="entry name" value="FimD_plug_dom"/>
</dbReference>
<sequence length="855" mass="92931">MSLKNYPTFPPLLSTCCRYGLFLLSLGGISLAQGATDDDYAFDADLLRGSVFSTTQLEQFNQQDLVTPGNYEVELFTNGVFVERSKIRFVLGDDRRVFPCFDRQQLERLGLKEVPVAPAEGCLQPGRDLKDIQVQADMSQLRLDLSIPQSLLNHKPRGSVSPDSLSSGETMAFFNYNVNQYHVNYRQGQTKDLNSTFANLNGGFNLGLWRYRQQSSFRFDNEFGSHWDTSRRYVQRAVLPLRSEVLLGEGFTDGHFFAGLGFRGVRMTSDDRMLPDSLRGYAPVVRGIANSNARVTVFQGKSQLYETTVAPGPFAIDDLFATNFSGDLTVVVTEADGSVSTFTVPFSAVPQSMRPGSSRYSATLGRSRFIGDNDLFSELTWQYGLSNSLTFNTGNQLADGYQALMLGGVYSNSLGAFGLDSTFSHASLPEGTTSGWMLHLSYSKSFTPTDTTLSIAGYRYSTEGFRDLSDVLGVRQAERSGQSWQSDSYRQQSRFEVAVNQGIGSLGNLTLSGSTQDYRDGRGRDNQLQFGWGKVFGNGVALNLSVTRTRSLNGNNSAYYDGNQPYVNSNGFASTNTSQTVSSLSVSFPLGRSSSAPTASLFSNHSQGQGGSYQAAISGNVGETQQVGYGLNFTTDDNNHNSIWGGNLQTRLPYASATGSVSASSQYWQGSAALQGAVVAHRGGVTLGPYVGDTFALIDAPGARGAQVMDGQGARVDRFGYALVPSLVPYHFNTVALNPQGMSSKAELESGQQRVAPFAGATVRLHFKTIRGQAVLIKVQRPDGSIIPMGTSVYDENNNDVGMVGQANQVYLRSDKPQGKLTLRWGKGAAERCSLPYKLPPPSDEPILLLKATCR</sequence>
<keyword evidence="4" id="KW-1134">Transmembrane beta strand</keyword>
<comment type="caution">
    <text evidence="13">The sequence shown here is derived from an EMBL/GenBank/DDBJ whole genome shotgun (WGS) entry which is preliminary data.</text>
</comment>
<dbReference type="FunFam" id="2.60.40.3110:FF:000001">
    <property type="entry name" value="Putative fimbrial outer membrane usher"/>
    <property type="match status" value="1"/>
</dbReference>
<keyword evidence="7 9" id="KW-0472">Membrane</keyword>
<evidence type="ECO:0000256" key="6">
    <source>
        <dbReference type="ARBA" id="ARBA00022729"/>
    </source>
</evidence>
<dbReference type="GO" id="GO:0009279">
    <property type="term" value="C:cell outer membrane"/>
    <property type="evidence" value="ECO:0007669"/>
    <property type="project" value="UniProtKB-SubCell"/>
</dbReference>
<dbReference type="GO" id="GO:0009297">
    <property type="term" value="P:pilus assembly"/>
    <property type="evidence" value="ECO:0007669"/>
    <property type="project" value="InterPro"/>
</dbReference>
<comment type="similarity">
    <text evidence="2 9">Belongs to the fimbrial export usher family.</text>
</comment>
<evidence type="ECO:0000256" key="8">
    <source>
        <dbReference type="ARBA" id="ARBA00023237"/>
    </source>
</evidence>
<evidence type="ECO:0000259" key="12">
    <source>
        <dbReference type="Pfam" id="PF13954"/>
    </source>
</evidence>
<comment type="subcellular location">
    <subcellularLocation>
        <location evidence="1 9">Cell outer membrane</location>
        <topology evidence="1 9">Multi-pass membrane protein</topology>
    </subcellularLocation>
</comment>
<dbReference type="EMBL" id="JACNYO010000007">
    <property type="protein sequence ID" value="MBC3212382.1"/>
    <property type="molecule type" value="Genomic_DNA"/>
</dbReference>
<evidence type="ECO:0000256" key="1">
    <source>
        <dbReference type="ARBA" id="ARBA00004571"/>
    </source>
</evidence>
<dbReference type="SUPFAM" id="SSF141729">
    <property type="entry name" value="FimD N-terminal domain-like"/>
    <property type="match status" value="1"/>
</dbReference>
<dbReference type="Gene3D" id="2.60.40.3110">
    <property type="match status" value="1"/>
</dbReference>
<organism evidence="13 14">
    <name type="scientific">Serratia fonticola</name>
    <dbReference type="NCBI Taxonomy" id="47917"/>
    <lineage>
        <taxon>Bacteria</taxon>
        <taxon>Pseudomonadati</taxon>
        <taxon>Pseudomonadota</taxon>
        <taxon>Gammaproteobacteria</taxon>
        <taxon>Enterobacterales</taxon>
        <taxon>Yersiniaceae</taxon>
        <taxon>Serratia</taxon>
    </lineage>
</organism>
<dbReference type="InterPro" id="IPR025885">
    <property type="entry name" value="PapC_N"/>
</dbReference>
<dbReference type="PANTHER" id="PTHR30451:SF20">
    <property type="entry name" value="FIMBRIAE USHER"/>
    <property type="match status" value="1"/>
</dbReference>
<dbReference type="RefSeq" id="WP_179252293.1">
    <property type="nucleotide sequence ID" value="NZ_JACBIV010000006.1"/>
</dbReference>
<keyword evidence="6 10" id="KW-0732">Signal</keyword>
<feature type="domain" description="PapC-like C-terminal" evidence="11">
    <location>
        <begin position="776"/>
        <end position="841"/>
    </location>
</feature>
<dbReference type="Gene3D" id="2.60.40.2070">
    <property type="match status" value="1"/>
</dbReference>
<feature type="signal peptide" evidence="10">
    <location>
        <begin position="1"/>
        <end position="32"/>
    </location>
</feature>
<evidence type="ECO:0000256" key="4">
    <source>
        <dbReference type="ARBA" id="ARBA00022452"/>
    </source>
</evidence>
<evidence type="ECO:0000256" key="3">
    <source>
        <dbReference type="ARBA" id="ARBA00022448"/>
    </source>
</evidence>
<dbReference type="PANTHER" id="PTHR30451">
    <property type="entry name" value="OUTER MEMBRANE USHER PROTEIN"/>
    <property type="match status" value="1"/>
</dbReference>
<dbReference type="AlphaFoldDB" id="A0AAW3WRY0"/>
<evidence type="ECO:0000256" key="7">
    <source>
        <dbReference type="ARBA" id="ARBA00023136"/>
    </source>
</evidence>
<dbReference type="InterPro" id="IPR000015">
    <property type="entry name" value="Fimb_usher"/>
</dbReference>
<protein>
    <submittedName>
        <fullName evidence="13">Fimbrial biogenesis outer membrane usher protein</fullName>
    </submittedName>
</protein>
<dbReference type="InterPro" id="IPR018030">
    <property type="entry name" value="Fimbrial_membr_usher_CS"/>
</dbReference>
<name>A0AAW3WRY0_SERFO</name>
<accession>A0AAW3WRY0</accession>
<proteinExistence type="inferred from homology"/>
<evidence type="ECO:0000259" key="11">
    <source>
        <dbReference type="Pfam" id="PF13953"/>
    </source>
</evidence>
<evidence type="ECO:0000313" key="13">
    <source>
        <dbReference type="EMBL" id="MBC3212382.1"/>
    </source>
</evidence>
<keyword evidence="8 9" id="KW-0998">Cell outer membrane</keyword>
<feature type="chain" id="PRO_5043901755" evidence="10">
    <location>
        <begin position="33"/>
        <end position="855"/>
    </location>
</feature>
<dbReference type="Proteomes" id="UP000659084">
    <property type="component" value="Unassembled WGS sequence"/>
</dbReference>
<evidence type="ECO:0000256" key="9">
    <source>
        <dbReference type="RuleBase" id="RU003884"/>
    </source>
</evidence>
<keyword evidence="9" id="KW-1029">Fimbrium biogenesis</keyword>
<dbReference type="InterPro" id="IPR037224">
    <property type="entry name" value="PapC_N_sf"/>
</dbReference>
<keyword evidence="3 9" id="KW-0813">Transport</keyword>
<gene>
    <name evidence="13" type="ORF">H8J20_09520</name>
</gene>
<dbReference type="InterPro" id="IPR025949">
    <property type="entry name" value="PapC-like_C"/>
</dbReference>